<proteinExistence type="predicted"/>
<evidence type="ECO:0000313" key="1">
    <source>
        <dbReference type="EMBL" id="KKN38224.1"/>
    </source>
</evidence>
<dbReference type="EMBL" id="LAZR01001844">
    <property type="protein sequence ID" value="KKN38224.1"/>
    <property type="molecule type" value="Genomic_DNA"/>
</dbReference>
<reference evidence="1" key="1">
    <citation type="journal article" date="2015" name="Nature">
        <title>Complex archaea that bridge the gap between prokaryotes and eukaryotes.</title>
        <authorList>
            <person name="Spang A."/>
            <person name="Saw J.H."/>
            <person name="Jorgensen S.L."/>
            <person name="Zaremba-Niedzwiedzka K."/>
            <person name="Martijn J."/>
            <person name="Lind A.E."/>
            <person name="van Eijk R."/>
            <person name="Schleper C."/>
            <person name="Guy L."/>
            <person name="Ettema T.J."/>
        </authorList>
    </citation>
    <scope>NUCLEOTIDE SEQUENCE</scope>
</reference>
<gene>
    <name evidence="1" type="ORF">LCGC14_0755690</name>
</gene>
<protein>
    <submittedName>
        <fullName evidence="1">Uncharacterized protein</fullName>
    </submittedName>
</protein>
<comment type="caution">
    <text evidence="1">The sequence shown here is derived from an EMBL/GenBank/DDBJ whole genome shotgun (WGS) entry which is preliminary data.</text>
</comment>
<accession>A0A0F9Q6U5</accession>
<dbReference type="AlphaFoldDB" id="A0A0F9Q6U5"/>
<name>A0A0F9Q6U5_9ZZZZ</name>
<organism evidence="1">
    <name type="scientific">marine sediment metagenome</name>
    <dbReference type="NCBI Taxonomy" id="412755"/>
    <lineage>
        <taxon>unclassified sequences</taxon>
        <taxon>metagenomes</taxon>
        <taxon>ecological metagenomes</taxon>
    </lineage>
</organism>
<sequence>MGSSNFLVQPQIASPYSPDFQRLLADAISEIETTTDHL</sequence>